<dbReference type="EMBL" id="JAADYS010000705">
    <property type="protein sequence ID" value="KAF4467680.1"/>
    <property type="molecule type" value="Genomic_DNA"/>
</dbReference>
<dbReference type="GO" id="GO:0003677">
    <property type="term" value="F:DNA binding"/>
    <property type="evidence" value="ECO:0007669"/>
    <property type="project" value="InterPro"/>
</dbReference>
<feature type="compositionally biased region" description="Basic and acidic residues" evidence="2">
    <location>
        <begin position="123"/>
        <end position="140"/>
    </location>
</feature>
<evidence type="ECO:0000313" key="5">
    <source>
        <dbReference type="Proteomes" id="UP000554235"/>
    </source>
</evidence>
<evidence type="ECO:0000259" key="3">
    <source>
        <dbReference type="SMART" id="SM00906"/>
    </source>
</evidence>
<feature type="domain" description="Xylanolytic transcriptional activator regulatory" evidence="3">
    <location>
        <begin position="357"/>
        <end position="430"/>
    </location>
</feature>
<feature type="compositionally biased region" description="Polar residues" evidence="2">
    <location>
        <begin position="87"/>
        <end position="102"/>
    </location>
</feature>
<reference evidence="4 5" key="1">
    <citation type="submission" date="2020-01" db="EMBL/GenBank/DDBJ databases">
        <title>Identification and distribution of gene clusters putatively required for synthesis of sphingolipid metabolism inhibitors in phylogenetically diverse species of the filamentous fungus Fusarium.</title>
        <authorList>
            <person name="Kim H.-S."/>
            <person name="Busman M."/>
            <person name="Brown D.W."/>
            <person name="Divon H."/>
            <person name="Uhlig S."/>
            <person name="Proctor R.H."/>
        </authorList>
    </citation>
    <scope>NUCLEOTIDE SEQUENCE [LARGE SCALE GENOMIC DNA]</scope>
    <source>
        <strain evidence="4 5">NRRL 20459</strain>
    </source>
</reference>
<evidence type="ECO:0000256" key="2">
    <source>
        <dbReference type="SAM" id="MobiDB-lite"/>
    </source>
</evidence>
<feature type="region of interest" description="Disordered" evidence="2">
    <location>
        <begin position="83"/>
        <end position="157"/>
    </location>
</feature>
<name>A0A8H4LDJ7_9HYPO</name>
<dbReference type="Proteomes" id="UP000554235">
    <property type="component" value="Unassembled WGS sequence"/>
</dbReference>
<dbReference type="Pfam" id="PF04082">
    <property type="entry name" value="Fungal_trans"/>
    <property type="match status" value="1"/>
</dbReference>
<sequence>MPLLILYSPRPGFFDRVPKCRPHLRPNRVGGREDGIIRHRKDPGDEKVNSPPTWFPALSDSGTHDVLNRYINDLHDKLESLERKANQSESPTAVNRQFSSPQNDDDAGLSEGRRTFSQSTESALDRQLLERQSHGAKAESDAPPTNPLAFHTTDWVPGPTGIPGNISNQWREIWELTMTTVFMGTSSNWAFGRRVLTMTYERLMDIPMPTADLLFDGNVYDLKWNGEKGPIPQEPTLPTQDFALHLVNAFKFHCSQLFHLFEEENFMKQFYRFHEPSGGRSRVSTLWYIHYLLILAFGQAFVNQSSKVQKPPGGDLFLHAMRLMPDFVFFKADPIERMQVLACAALYLQCVGHRPAAHQTIGRALSVALEYGMHTEMQSAYLDESYVQRFRVLWWTLYILERRMASLLAVPIAIAEECISTPIPTLPGPPQLTASLRLQIRFAQTLAMIDQTVYGIEGKLDSRYLGATQSVLRRIANITEQLNESFSIHPSDSGSGISRISAHLHLQQHHCVILTTRPLLYIFLQSKLGHSESVMMRWLQSETVHRLLQICVESAQQTITILSHLLNQGLLASANDGSASLETFLPFDFDATFTSTIALLMAAVVDATLIPDHSPWTQRAYAVLDEMESRGNRIAGMTLSELKTLEDLLDRLSPGWETSTLQPSSEQDGSQVIDTCTTGEMEGQSLDMGFSTEFGLYHGLDAGQLMHLADSLDLDSLAWPLPVVDDGPGDDI</sequence>
<proteinExistence type="predicted"/>
<dbReference type="OrthoDB" id="3990906at2759"/>
<dbReference type="GO" id="GO:0006351">
    <property type="term" value="P:DNA-templated transcription"/>
    <property type="evidence" value="ECO:0007669"/>
    <property type="project" value="InterPro"/>
</dbReference>
<protein>
    <submittedName>
        <fullName evidence="4">Positive activator of transcription</fullName>
    </submittedName>
</protein>
<dbReference type="InterPro" id="IPR050987">
    <property type="entry name" value="AtrR-like"/>
</dbReference>
<accession>A0A8H4LDJ7</accession>
<comment type="caution">
    <text evidence="4">The sequence shown here is derived from an EMBL/GenBank/DDBJ whole genome shotgun (WGS) entry which is preliminary data.</text>
</comment>
<keyword evidence="5" id="KW-1185">Reference proteome</keyword>
<dbReference type="CDD" id="cd12148">
    <property type="entry name" value="fungal_TF_MHR"/>
    <property type="match status" value="1"/>
</dbReference>
<gene>
    <name evidence="4" type="ORF">FALBO_5440</name>
</gene>
<feature type="compositionally biased region" description="Basic and acidic residues" evidence="2">
    <location>
        <begin position="30"/>
        <end position="48"/>
    </location>
</feature>
<dbReference type="InterPro" id="IPR007219">
    <property type="entry name" value="XnlR_reg_dom"/>
</dbReference>
<dbReference type="PANTHER" id="PTHR46910:SF32">
    <property type="entry name" value="TRANSCRIPTION FACTOR DOMAIN-CONTAINING PROTEIN-RELATED"/>
    <property type="match status" value="1"/>
</dbReference>
<dbReference type="PANTHER" id="PTHR46910">
    <property type="entry name" value="TRANSCRIPTION FACTOR PDR1"/>
    <property type="match status" value="1"/>
</dbReference>
<evidence type="ECO:0000256" key="1">
    <source>
        <dbReference type="ARBA" id="ARBA00023242"/>
    </source>
</evidence>
<dbReference type="GO" id="GO:0008270">
    <property type="term" value="F:zinc ion binding"/>
    <property type="evidence" value="ECO:0007669"/>
    <property type="project" value="InterPro"/>
</dbReference>
<keyword evidence="1" id="KW-0539">Nucleus</keyword>
<evidence type="ECO:0000313" key="4">
    <source>
        <dbReference type="EMBL" id="KAF4467680.1"/>
    </source>
</evidence>
<organism evidence="4 5">
    <name type="scientific">Fusarium albosuccineum</name>
    <dbReference type="NCBI Taxonomy" id="1237068"/>
    <lineage>
        <taxon>Eukaryota</taxon>
        <taxon>Fungi</taxon>
        <taxon>Dikarya</taxon>
        <taxon>Ascomycota</taxon>
        <taxon>Pezizomycotina</taxon>
        <taxon>Sordariomycetes</taxon>
        <taxon>Hypocreomycetidae</taxon>
        <taxon>Hypocreales</taxon>
        <taxon>Nectriaceae</taxon>
        <taxon>Fusarium</taxon>
        <taxon>Fusarium decemcellulare species complex</taxon>
    </lineage>
</organism>
<dbReference type="SMART" id="SM00906">
    <property type="entry name" value="Fungal_trans"/>
    <property type="match status" value="1"/>
</dbReference>
<dbReference type="AlphaFoldDB" id="A0A8H4LDJ7"/>
<dbReference type="GO" id="GO:0003700">
    <property type="term" value="F:DNA-binding transcription factor activity"/>
    <property type="evidence" value="ECO:0007669"/>
    <property type="project" value="InterPro"/>
</dbReference>
<feature type="region of interest" description="Disordered" evidence="2">
    <location>
        <begin position="24"/>
        <end position="61"/>
    </location>
</feature>